<dbReference type="NCBIfam" id="TIGR01563">
    <property type="entry name" value="gp16_SPP1"/>
    <property type="match status" value="1"/>
</dbReference>
<gene>
    <name evidence="1" type="ORF">DXB99_00340</name>
</gene>
<dbReference type="AlphaFoldDB" id="A0A3E4YKL1"/>
<name>A0A3E4YKL1_9FIRM</name>
<dbReference type="InterPro" id="IPR038666">
    <property type="entry name" value="SSP1_head-tail_sf"/>
</dbReference>
<reference evidence="1 2" key="1">
    <citation type="submission" date="2018-08" db="EMBL/GenBank/DDBJ databases">
        <title>A genome reference for cultivated species of the human gut microbiota.</title>
        <authorList>
            <person name="Zou Y."/>
            <person name="Xue W."/>
            <person name="Luo G."/>
        </authorList>
    </citation>
    <scope>NUCLEOTIDE SEQUENCE [LARGE SCALE GENOMIC DNA]</scope>
    <source>
        <strain evidence="1 2">OM07-13</strain>
    </source>
</reference>
<comment type="caution">
    <text evidence="1">The sequence shown here is derived from an EMBL/GenBank/DDBJ whole genome shotgun (WGS) entry which is preliminary data.</text>
</comment>
<dbReference type="RefSeq" id="WP_117717912.1">
    <property type="nucleotide sequence ID" value="NZ_QSTP01000001.1"/>
</dbReference>
<proteinExistence type="predicted"/>
<dbReference type="InterPro" id="IPR008767">
    <property type="entry name" value="Phage_SPP1_head-tail_adaptor"/>
</dbReference>
<evidence type="ECO:0000313" key="2">
    <source>
        <dbReference type="Proteomes" id="UP000260758"/>
    </source>
</evidence>
<organism evidence="1 2">
    <name type="scientific">Agathobacter rectalis</name>
    <dbReference type="NCBI Taxonomy" id="39491"/>
    <lineage>
        <taxon>Bacteria</taxon>
        <taxon>Bacillati</taxon>
        <taxon>Bacillota</taxon>
        <taxon>Clostridia</taxon>
        <taxon>Lachnospirales</taxon>
        <taxon>Lachnospiraceae</taxon>
        <taxon>Agathobacter</taxon>
    </lineage>
</organism>
<accession>A0A3E4YKL1</accession>
<dbReference type="Pfam" id="PF05521">
    <property type="entry name" value="Phage_HCP"/>
    <property type="match status" value="1"/>
</dbReference>
<dbReference type="Proteomes" id="UP000260758">
    <property type="component" value="Unassembled WGS sequence"/>
</dbReference>
<dbReference type="EMBL" id="QSTP01000001">
    <property type="protein sequence ID" value="RGM75011.1"/>
    <property type="molecule type" value="Genomic_DNA"/>
</dbReference>
<dbReference type="Gene3D" id="2.40.10.270">
    <property type="entry name" value="Bacteriophage SPP1 head-tail adaptor protein"/>
    <property type="match status" value="1"/>
</dbReference>
<sequence length="109" mass="12872">MIELMRERIIIQKSSTKKDGTGNHTLVWSDHYKCYSYVNNLSGKEYWEAKQVNAETELDFVIRYCSEISALDTEHFRILFRGNIYNITFVDNVQYKNKTVKIRAALAKR</sequence>
<protein>
    <submittedName>
        <fullName evidence="1">Head-tail adaptor protein</fullName>
    </submittedName>
</protein>
<evidence type="ECO:0000313" key="1">
    <source>
        <dbReference type="EMBL" id="RGM75011.1"/>
    </source>
</evidence>